<organism evidence="2 3">
    <name type="scientific">Stylosanthes scabra</name>
    <dbReference type="NCBI Taxonomy" id="79078"/>
    <lineage>
        <taxon>Eukaryota</taxon>
        <taxon>Viridiplantae</taxon>
        <taxon>Streptophyta</taxon>
        <taxon>Embryophyta</taxon>
        <taxon>Tracheophyta</taxon>
        <taxon>Spermatophyta</taxon>
        <taxon>Magnoliopsida</taxon>
        <taxon>eudicotyledons</taxon>
        <taxon>Gunneridae</taxon>
        <taxon>Pentapetalae</taxon>
        <taxon>rosids</taxon>
        <taxon>fabids</taxon>
        <taxon>Fabales</taxon>
        <taxon>Fabaceae</taxon>
        <taxon>Papilionoideae</taxon>
        <taxon>50 kb inversion clade</taxon>
        <taxon>dalbergioids sensu lato</taxon>
        <taxon>Dalbergieae</taxon>
        <taxon>Pterocarpus clade</taxon>
        <taxon>Stylosanthes</taxon>
    </lineage>
</organism>
<evidence type="ECO:0000313" key="3">
    <source>
        <dbReference type="Proteomes" id="UP001341840"/>
    </source>
</evidence>
<evidence type="ECO:0000256" key="1">
    <source>
        <dbReference type="SAM" id="MobiDB-lite"/>
    </source>
</evidence>
<dbReference type="Proteomes" id="UP001341840">
    <property type="component" value="Unassembled WGS sequence"/>
</dbReference>
<accession>A0ABU6RKL9</accession>
<protein>
    <submittedName>
        <fullName evidence="2">Uncharacterized protein</fullName>
    </submittedName>
</protein>
<comment type="caution">
    <text evidence="2">The sequence shown here is derived from an EMBL/GenBank/DDBJ whole genome shotgun (WGS) entry which is preliminary data.</text>
</comment>
<dbReference type="EMBL" id="JASCZI010030753">
    <property type="protein sequence ID" value="MED6124646.1"/>
    <property type="molecule type" value="Genomic_DNA"/>
</dbReference>
<evidence type="ECO:0000313" key="2">
    <source>
        <dbReference type="EMBL" id="MED6124646.1"/>
    </source>
</evidence>
<keyword evidence="3" id="KW-1185">Reference proteome</keyword>
<proteinExistence type="predicted"/>
<sequence length="111" mass="12394">MGNEESVGNEESARNGDGAKNSPFRGMEQGQGAEGIPPPRPAPLTLALKINCLPRHLDGDTCPKLLHTFKDNQSAYMAVTWPWWTTEYAMGMSVKTVPFRTHPSFTWMMRN</sequence>
<reference evidence="2 3" key="1">
    <citation type="journal article" date="2023" name="Plants (Basel)">
        <title>Bridging the Gap: Combining Genomics and Transcriptomics Approaches to Understand Stylosanthes scabra, an Orphan Legume from the Brazilian Caatinga.</title>
        <authorList>
            <person name="Ferreira-Neto J.R.C."/>
            <person name="da Silva M.D."/>
            <person name="Binneck E."/>
            <person name="de Melo N.F."/>
            <person name="da Silva R.H."/>
            <person name="de Melo A.L.T.M."/>
            <person name="Pandolfi V."/>
            <person name="Bustamante F.O."/>
            <person name="Brasileiro-Vidal A.C."/>
            <person name="Benko-Iseppon A.M."/>
        </authorList>
    </citation>
    <scope>NUCLEOTIDE SEQUENCE [LARGE SCALE GENOMIC DNA]</scope>
    <source>
        <tissue evidence="2">Leaves</tissue>
    </source>
</reference>
<name>A0ABU6RKL9_9FABA</name>
<gene>
    <name evidence="2" type="ORF">PIB30_060920</name>
</gene>
<feature type="region of interest" description="Disordered" evidence="1">
    <location>
        <begin position="1"/>
        <end position="42"/>
    </location>
</feature>